<organism evidence="2 3">
    <name type="scientific">Trichoglossum hirsutum</name>
    <dbReference type="NCBI Taxonomy" id="265104"/>
    <lineage>
        <taxon>Eukaryota</taxon>
        <taxon>Fungi</taxon>
        <taxon>Dikarya</taxon>
        <taxon>Ascomycota</taxon>
        <taxon>Pezizomycotina</taxon>
        <taxon>Geoglossomycetes</taxon>
        <taxon>Geoglossales</taxon>
        <taxon>Geoglossaceae</taxon>
        <taxon>Trichoglossum</taxon>
    </lineage>
</organism>
<protein>
    <recommendedName>
        <fullName evidence="4">DUF1531-domain-containing protein</fullName>
    </recommendedName>
</protein>
<dbReference type="PIRSF" id="PIRSF022909">
    <property type="entry name" value="UCP022909"/>
    <property type="match status" value="1"/>
</dbReference>
<keyword evidence="3" id="KW-1185">Reference proteome</keyword>
<dbReference type="GO" id="GO:0015031">
    <property type="term" value="P:protein transport"/>
    <property type="evidence" value="ECO:0007669"/>
    <property type="project" value="TreeGrafter"/>
</dbReference>
<reference evidence="2" key="1">
    <citation type="submission" date="2021-03" db="EMBL/GenBank/DDBJ databases">
        <title>Comparative genomics and phylogenomic investigation of the class Geoglossomycetes provide insights into ecological specialization and systematics.</title>
        <authorList>
            <person name="Melie T."/>
            <person name="Pirro S."/>
            <person name="Miller A.N."/>
            <person name="Quandt A."/>
        </authorList>
    </citation>
    <scope>NUCLEOTIDE SEQUENCE</scope>
    <source>
        <strain evidence="2">CAQ_001_2017</strain>
    </source>
</reference>
<evidence type="ECO:0008006" key="4">
    <source>
        <dbReference type="Google" id="ProtNLM"/>
    </source>
</evidence>
<evidence type="ECO:0000313" key="2">
    <source>
        <dbReference type="EMBL" id="KAH0560034.1"/>
    </source>
</evidence>
<evidence type="ECO:0000313" key="3">
    <source>
        <dbReference type="Proteomes" id="UP000750711"/>
    </source>
</evidence>
<dbReference type="EMBL" id="JAGHQM010000465">
    <property type="protein sequence ID" value="KAH0560034.1"/>
    <property type="molecule type" value="Genomic_DNA"/>
</dbReference>
<dbReference type="PANTHER" id="PTHR28199">
    <property type="entry name" value="PROCESSING OF GAS1 AND ALP PROTEIN 2"/>
    <property type="match status" value="1"/>
</dbReference>
<evidence type="ECO:0000256" key="1">
    <source>
        <dbReference type="SAM" id="MobiDB-lite"/>
    </source>
</evidence>
<gene>
    <name evidence="2" type="ORF">GP486_003445</name>
</gene>
<name>A0A9P8LD20_9PEZI</name>
<proteinExistence type="predicted"/>
<comment type="caution">
    <text evidence="2">The sequence shown here is derived from an EMBL/GenBank/DDBJ whole genome shotgun (WGS) entry which is preliminary data.</text>
</comment>
<dbReference type="InterPro" id="IPR011431">
    <property type="entry name" value="Trafficking_Pga2"/>
</dbReference>
<dbReference type="Pfam" id="PF07543">
    <property type="entry name" value="PGA2"/>
    <property type="match status" value="1"/>
</dbReference>
<dbReference type="PANTHER" id="PTHR28199:SF1">
    <property type="entry name" value="PROCESSING OF GAS1 AND ALP PROTEIN 2"/>
    <property type="match status" value="1"/>
</dbReference>
<feature type="region of interest" description="Disordered" evidence="1">
    <location>
        <begin position="60"/>
        <end position="109"/>
    </location>
</feature>
<dbReference type="Proteomes" id="UP000750711">
    <property type="component" value="Unassembled WGS sequence"/>
</dbReference>
<accession>A0A9P8LD20</accession>
<sequence length="142" mass="16266">MQKATEYLQTWAGNLQRNVSNSVSRLSLKDYIRIVILLGGYALLRPYLLKLAGKFQARDHERELSPNEMTSDAAMPASSLRNRIQVPEDTDDEDESSAAGVDWGRSARRRQRKVIRKLLEAEEKRLAEEGEDSDKDIEEFLE</sequence>
<dbReference type="AlphaFoldDB" id="A0A9P8LD20"/>